<name>A0A0F9ZD19_9MICR</name>
<organism evidence="3 4">
    <name type="scientific">Vairimorpha ceranae</name>
    <dbReference type="NCBI Taxonomy" id="40302"/>
    <lineage>
        <taxon>Eukaryota</taxon>
        <taxon>Fungi</taxon>
        <taxon>Fungi incertae sedis</taxon>
        <taxon>Microsporidia</taxon>
        <taxon>Nosematidae</taxon>
        <taxon>Vairimorpha</taxon>
    </lineage>
</organism>
<protein>
    <submittedName>
        <fullName evidence="3">Polar tube protein 2</fullName>
    </submittedName>
</protein>
<evidence type="ECO:0000313" key="4">
    <source>
        <dbReference type="Proteomes" id="UP000034350"/>
    </source>
</evidence>
<dbReference type="EMBL" id="JPQZ01000019">
    <property type="protein sequence ID" value="KKO75499.1"/>
    <property type="molecule type" value="Genomic_DNA"/>
</dbReference>
<sequence>MTNMRNLSTLCLFMTFYLLRIKAFVGSVPGNNYVIPNGPGQAPNNSDKPAILFPNDPCTTEFINGKKIINNNINKEECQRRAYEKGQQQQHAAINAAVQAMKMVAKLPPKKQECIRTVSNASQECLKNKIKKRSQTKPRYIVASNSNKTVIFDGKKIVFIGLRTQSHYTLRHNKGRPFKVVTDYPFVVVFNEYGEAIASKTPISKKKPYCICPGINDAISQPTREGLLSDCIKQECSGNGIITNILSNATVDVSNDGEGAKSSPENKDKDAEPAK</sequence>
<dbReference type="VEuPathDB" id="MicrosporidiaDB:AAJ76_1900025375"/>
<dbReference type="Pfam" id="PF17022">
    <property type="entry name" value="PTP2"/>
    <property type="match status" value="1"/>
</dbReference>
<dbReference type="OMA" id="IMLAANI"/>
<dbReference type="Proteomes" id="UP000034350">
    <property type="component" value="Unassembled WGS sequence"/>
</dbReference>
<evidence type="ECO:0000256" key="2">
    <source>
        <dbReference type="SAM" id="SignalP"/>
    </source>
</evidence>
<accession>A0A0F9ZD19</accession>
<dbReference type="RefSeq" id="XP_024331241.1">
    <property type="nucleotide sequence ID" value="XM_024474348.1"/>
</dbReference>
<evidence type="ECO:0000313" key="3">
    <source>
        <dbReference type="EMBL" id="KKO75499.1"/>
    </source>
</evidence>
<feature type="compositionally biased region" description="Basic and acidic residues" evidence="1">
    <location>
        <begin position="264"/>
        <end position="275"/>
    </location>
</feature>
<proteinExistence type="predicted"/>
<feature type="signal peptide" evidence="2">
    <location>
        <begin position="1"/>
        <end position="23"/>
    </location>
</feature>
<dbReference type="GeneID" id="36319264"/>
<keyword evidence="2" id="KW-0732">Signal</keyword>
<gene>
    <name evidence="3" type="ORF">AAJ76_1900025375</name>
</gene>
<comment type="caution">
    <text evidence="3">The sequence shown here is derived from an EMBL/GenBank/DDBJ whole genome shotgun (WGS) entry which is preliminary data.</text>
</comment>
<evidence type="ECO:0000256" key="1">
    <source>
        <dbReference type="SAM" id="MobiDB-lite"/>
    </source>
</evidence>
<keyword evidence="4" id="KW-1185">Reference proteome</keyword>
<feature type="chain" id="PRO_5002530533" evidence="2">
    <location>
        <begin position="24"/>
        <end position="275"/>
    </location>
</feature>
<dbReference type="AlphaFoldDB" id="A0A0F9ZD19"/>
<feature type="region of interest" description="Disordered" evidence="1">
    <location>
        <begin position="253"/>
        <end position="275"/>
    </location>
</feature>
<dbReference type="InterPro" id="IPR031507">
    <property type="entry name" value="PTP2"/>
</dbReference>
<dbReference type="VEuPathDB" id="MicrosporidiaDB:NCER_101590"/>
<reference evidence="3 4" key="1">
    <citation type="journal article" date="2015" name="Environ. Microbiol.">
        <title>Genome analyses suggest the presence of polyploidy and recent human-driven expansions in eight global populations of the honeybee pathogen Nosema ceranae.</title>
        <authorList>
            <person name="Pelin A."/>
            <person name="Selman M."/>
            <person name="Aris-Brosou S."/>
            <person name="Farinelli L."/>
            <person name="Corradi N."/>
        </authorList>
    </citation>
    <scope>NUCLEOTIDE SEQUENCE [LARGE SCALE GENOMIC DNA]</scope>
    <source>
        <strain evidence="3 4">PA08 1199</strain>
    </source>
</reference>
<dbReference type="VEuPathDB" id="MicrosporidiaDB:G9O61_00g021150"/>